<keyword evidence="3" id="KW-1185">Reference proteome</keyword>
<evidence type="ECO:0000313" key="2">
    <source>
        <dbReference type="EMBL" id="GAA4904055.1"/>
    </source>
</evidence>
<accession>A0ABP9FJU0</accession>
<sequence>MQRTLISLSCVAWLTSCSTISTPSADLPDVEVGDGYGVKRQAPIPPHVEVPQPRRGALTEREMNMARTAWTYFENNYQPTTGLVNAVDGYPSTTLWDTASYLAGMVTARELGIIQKQTFDERMVRFIKTLNTMDLYRGEVPNKAYNTVTAAKVNYANQPGEIGYSALDIGRFLTWLWIIKERYPEHAPGIDAGILRWNFCHVVDEFGTMFGALAGPGEPTEYLQEGRLGYEEYAAKGFQLWGFHTERASKPEPYDVINMYGYDIPYDSRDPRKLVAHSYVVTESYVLDGIEFGWDQPWDTSSEDTDFSQKWVADFAQRIYAVQEARYMDTGIITARTEHQLDKAPYFVYDTIYTDGYAWNTISEKGEYLPQYAAVALKGALGMWVLWDTPYTDIVFEHIADLYNPEKGFYEGIYENGTGLIETYTSNNNGIMMASLLYKVQGELAVEHPWRPPSRWEAVLNDEFSPHLQQCLPSRHNCSTCR</sequence>
<dbReference type="Gene3D" id="1.50.10.140">
    <property type="match status" value="1"/>
</dbReference>
<dbReference type="Pfam" id="PF11329">
    <property type="entry name" value="DUF3131"/>
    <property type="match status" value="1"/>
</dbReference>
<gene>
    <name evidence="2" type="ORF">GCM10023333_43000</name>
</gene>
<evidence type="ECO:0000259" key="1">
    <source>
        <dbReference type="Pfam" id="PF11329"/>
    </source>
</evidence>
<dbReference type="Proteomes" id="UP001499988">
    <property type="component" value="Unassembled WGS sequence"/>
</dbReference>
<reference evidence="3" key="1">
    <citation type="journal article" date="2019" name="Int. J. Syst. Evol. Microbiol.">
        <title>The Global Catalogue of Microorganisms (GCM) 10K type strain sequencing project: providing services to taxonomists for standard genome sequencing and annotation.</title>
        <authorList>
            <consortium name="The Broad Institute Genomics Platform"/>
            <consortium name="The Broad Institute Genome Sequencing Center for Infectious Disease"/>
            <person name="Wu L."/>
            <person name="Ma J."/>
        </authorList>
    </citation>
    <scope>NUCLEOTIDE SEQUENCE [LARGE SCALE GENOMIC DNA]</scope>
    <source>
        <strain evidence="3">JCM 18401</strain>
    </source>
</reference>
<comment type="caution">
    <text evidence="2">The sequence shown here is derived from an EMBL/GenBank/DDBJ whole genome shotgun (WGS) entry which is preliminary data.</text>
</comment>
<dbReference type="InterPro" id="IPR021478">
    <property type="entry name" value="DUF3131"/>
</dbReference>
<dbReference type="PROSITE" id="PS51257">
    <property type="entry name" value="PROKAR_LIPOPROTEIN"/>
    <property type="match status" value="1"/>
</dbReference>
<dbReference type="RefSeq" id="WP_345337581.1">
    <property type="nucleotide sequence ID" value="NZ_BAABJZ010000107.1"/>
</dbReference>
<protein>
    <recommendedName>
        <fullName evidence="1">DUF3131 domain-containing protein</fullName>
    </recommendedName>
</protein>
<evidence type="ECO:0000313" key="3">
    <source>
        <dbReference type="Proteomes" id="UP001499988"/>
    </source>
</evidence>
<organism evidence="2 3">
    <name type="scientific">Ferrimonas pelagia</name>
    <dbReference type="NCBI Taxonomy" id="1177826"/>
    <lineage>
        <taxon>Bacteria</taxon>
        <taxon>Pseudomonadati</taxon>
        <taxon>Pseudomonadota</taxon>
        <taxon>Gammaproteobacteria</taxon>
        <taxon>Alteromonadales</taxon>
        <taxon>Ferrimonadaceae</taxon>
        <taxon>Ferrimonas</taxon>
    </lineage>
</organism>
<dbReference type="EMBL" id="BAABJZ010000107">
    <property type="protein sequence ID" value="GAA4904055.1"/>
    <property type="molecule type" value="Genomic_DNA"/>
</dbReference>
<proteinExistence type="predicted"/>
<feature type="domain" description="DUF3131" evidence="1">
    <location>
        <begin position="65"/>
        <end position="442"/>
    </location>
</feature>
<name>A0ABP9FJU0_9GAMM</name>